<name>A0ABV0GRP2_PAENI</name>
<organism evidence="2 3">
    <name type="scientific">Paenarthrobacter nicotinovorans</name>
    <name type="common">Arthrobacter nicotinovorans</name>
    <dbReference type="NCBI Taxonomy" id="29320"/>
    <lineage>
        <taxon>Bacteria</taxon>
        <taxon>Bacillati</taxon>
        <taxon>Actinomycetota</taxon>
        <taxon>Actinomycetes</taxon>
        <taxon>Micrococcales</taxon>
        <taxon>Micrococcaceae</taxon>
        <taxon>Paenarthrobacter</taxon>
    </lineage>
</organism>
<protein>
    <submittedName>
        <fullName evidence="2">Uncharacterized protein</fullName>
    </submittedName>
</protein>
<evidence type="ECO:0000313" key="3">
    <source>
        <dbReference type="Proteomes" id="UP001448614"/>
    </source>
</evidence>
<keyword evidence="1" id="KW-0812">Transmembrane</keyword>
<keyword evidence="3" id="KW-1185">Reference proteome</keyword>
<evidence type="ECO:0000256" key="1">
    <source>
        <dbReference type="SAM" id="Phobius"/>
    </source>
</evidence>
<gene>
    <name evidence="2" type="ORF">V3C41_08315</name>
</gene>
<dbReference type="RefSeq" id="WP_347782316.1">
    <property type="nucleotide sequence ID" value="NZ_JBBMFV010000004.1"/>
</dbReference>
<comment type="caution">
    <text evidence="2">The sequence shown here is derived from an EMBL/GenBank/DDBJ whole genome shotgun (WGS) entry which is preliminary data.</text>
</comment>
<accession>A0ABV0GRP2</accession>
<feature type="transmembrane region" description="Helical" evidence="1">
    <location>
        <begin position="131"/>
        <end position="150"/>
    </location>
</feature>
<sequence>MGEQHIGPGINHHGQTRLRVASFRQIAVVYPFVATAWIAAMLTPPMIGVDTILGVLLAVTHVPVFAIGLALLTGLPLRLNQRLSRWWMGNGRCYILLAAAATLLMISGYSRRIRQTGVIDGMPYDEVTPDMGLVAAGCFIVTFLAVNASLPLRFKKRTDVGSMAT</sequence>
<proteinExistence type="predicted"/>
<keyword evidence="1" id="KW-0472">Membrane</keyword>
<keyword evidence="1" id="KW-1133">Transmembrane helix</keyword>
<dbReference type="EMBL" id="JBBMFV010000004">
    <property type="protein sequence ID" value="MEO3941067.1"/>
    <property type="molecule type" value="Genomic_DNA"/>
</dbReference>
<feature type="transmembrane region" description="Helical" evidence="1">
    <location>
        <begin position="21"/>
        <end position="40"/>
    </location>
</feature>
<feature type="transmembrane region" description="Helical" evidence="1">
    <location>
        <begin position="93"/>
        <end position="111"/>
    </location>
</feature>
<reference evidence="2 3" key="1">
    <citation type="journal article" date="2024" name="Appl. Microbiol. Biotechnol.">
        <title>Biosynthetic gene clusters with biotechnological applications in novel Antarctic isolates from Actinomycetota.</title>
        <authorList>
            <person name="Bruna P."/>
            <person name="Nunez-Montero K."/>
            <person name="Contreras M.J."/>
            <person name="Leal K."/>
            <person name="Garcia M."/>
            <person name="Abanto M."/>
            <person name="Barrientos L."/>
        </authorList>
    </citation>
    <scope>NUCLEOTIDE SEQUENCE [LARGE SCALE GENOMIC DNA]</scope>
    <source>
        <strain evidence="2 3">Se16.17</strain>
    </source>
</reference>
<feature type="transmembrane region" description="Helical" evidence="1">
    <location>
        <begin position="52"/>
        <end position="72"/>
    </location>
</feature>
<evidence type="ECO:0000313" key="2">
    <source>
        <dbReference type="EMBL" id="MEO3941067.1"/>
    </source>
</evidence>
<dbReference type="Proteomes" id="UP001448614">
    <property type="component" value="Unassembled WGS sequence"/>
</dbReference>